<dbReference type="EMBL" id="VXIT01000004">
    <property type="protein sequence ID" value="KAA6413312.1"/>
    <property type="molecule type" value="Genomic_DNA"/>
</dbReference>
<dbReference type="Proteomes" id="UP000324767">
    <property type="component" value="Unassembled WGS sequence"/>
</dbReference>
<evidence type="ECO:0000313" key="1">
    <source>
        <dbReference type="EMBL" id="KAA6413312.1"/>
    </source>
</evidence>
<gene>
    <name evidence="1" type="ORF">FRX48_03056</name>
</gene>
<dbReference type="AlphaFoldDB" id="A0A5M8PUR8"/>
<comment type="caution">
    <text evidence="1">The sequence shown here is derived from an EMBL/GenBank/DDBJ whole genome shotgun (WGS) entry which is preliminary data.</text>
</comment>
<organism evidence="1 2">
    <name type="scientific">Lasallia pustulata</name>
    <dbReference type="NCBI Taxonomy" id="136370"/>
    <lineage>
        <taxon>Eukaryota</taxon>
        <taxon>Fungi</taxon>
        <taxon>Dikarya</taxon>
        <taxon>Ascomycota</taxon>
        <taxon>Pezizomycotina</taxon>
        <taxon>Lecanoromycetes</taxon>
        <taxon>OSLEUM clade</taxon>
        <taxon>Umbilicariomycetidae</taxon>
        <taxon>Umbilicariales</taxon>
        <taxon>Umbilicariaceae</taxon>
        <taxon>Lasallia</taxon>
    </lineage>
</organism>
<sequence>MALKASIPQPDLGADDDLFPSTYLKEGRFDDRRMGTCLAGVWEIAMHQSGAEWRAFPANRCVDVVSARSLGWEFVMRVPVVPLYTHRAIQRCYENGGGGGVQDCRAFAS</sequence>
<proteinExistence type="predicted"/>
<evidence type="ECO:0000313" key="2">
    <source>
        <dbReference type="Proteomes" id="UP000324767"/>
    </source>
</evidence>
<reference evidence="1 2" key="1">
    <citation type="submission" date="2019-09" db="EMBL/GenBank/DDBJ databases">
        <title>The hologenome of the rock-dwelling lichen Lasallia pustulata.</title>
        <authorList>
            <person name="Greshake Tzovaras B."/>
            <person name="Segers F."/>
            <person name="Bicker A."/>
            <person name="Dal Grande F."/>
            <person name="Otte J."/>
            <person name="Hankeln T."/>
            <person name="Schmitt I."/>
            <person name="Ebersberger I."/>
        </authorList>
    </citation>
    <scope>NUCLEOTIDE SEQUENCE [LARGE SCALE GENOMIC DNA]</scope>
    <source>
        <strain evidence="1">A1-1</strain>
    </source>
</reference>
<protein>
    <submittedName>
        <fullName evidence="1">Uncharacterized protein</fullName>
    </submittedName>
</protein>
<accession>A0A5M8PUR8</accession>
<name>A0A5M8PUR8_9LECA</name>